<evidence type="ECO:0000256" key="2">
    <source>
        <dbReference type="SAM" id="MobiDB-lite"/>
    </source>
</evidence>
<keyword evidence="5" id="KW-1185">Reference proteome</keyword>
<evidence type="ECO:0000313" key="4">
    <source>
        <dbReference type="EMBL" id="KAK0618454.1"/>
    </source>
</evidence>
<feature type="region of interest" description="Disordered" evidence="2">
    <location>
        <begin position="465"/>
        <end position="507"/>
    </location>
</feature>
<dbReference type="EMBL" id="JAULSR010000005">
    <property type="protein sequence ID" value="KAK0618454.1"/>
    <property type="molecule type" value="Genomic_DNA"/>
</dbReference>
<sequence>MQSLRRSPSTDESSGRDSEESDWDDDDDDNDDNDHTGHVISSPTGLKYNITHVSPKTRNVARSLFNEGRTEASPQISLELCGIKEEDTEENGIFYAFQMHERVPCSVRIGSRSSTRFSNPRCECPAARYKNERPCKHIIWLFDHIAKQALFDHDPDSELTLTDTGYAQELGEDLFHQISDMRLDVLADSLYCDISPPNYDIAPPSMARVREAREMVAAVVGIQPRELDSYRIDLEETSYTSNSNTLIHRGDVEATLFSLLLASHSLATWVRHELNPSDPAIDPFRLLQRRVSRIIHELDTYSSSLTNPATSASRRDQGKDLEGPRDVAWAATQIQHCVRRIEKIVSRGASPLAPWERASAARALVGILKAVASHSVESHHGSTLDDRNLYMRLVGNHDTGFVYSALDMLVDQSQFIEELEHVMDLLGRFGAPASYAAHMRALITRMRSFKSVDSGSLIAAAAAGGGGGGSVGRAAGGSGGGGSVGTGSKRSVSGSGQDRGGGSKRAR</sequence>
<proteinExistence type="predicted"/>
<dbReference type="InterPro" id="IPR007527">
    <property type="entry name" value="Znf_SWIM"/>
</dbReference>
<keyword evidence="1" id="KW-0479">Metal-binding</keyword>
<dbReference type="PROSITE" id="PS50966">
    <property type="entry name" value="ZF_SWIM"/>
    <property type="match status" value="1"/>
</dbReference>
<protein>
    <recommendedName>
        <fullName evidence="3">SWIM-type domain-containing protein</fullName>
    </recommendedName>
</protein>
<feature type="domain" description="SWIM-type" evidence="3">
    <location>
        <begin position="107"/>
        <end position="146"/>
    </location>
</feature>
<accession>A0AA40BYS9</accession>
<evidence type="ECO:0000313" key="5">
    <source>
        <dbReference type="Proteomes" id="UP001174934"/>
    </source>
</evidence>
<evidence type="ECO:0000256" key="1">
    <source>
        <dbReference type="PROSITE-ProRule" id="PRU00325"/>
    </source>
</evidence>
<keyword evidence="1" id="KW-0863">Zinc-finger</keyword>
<comment type="caution">
    <text evidence="4">The sequence shown here is derived from an EMBL/GenBank/DDBJ whole genome shotgun (WGS) entry which is preliminary data.</text>
</comment>
<organism evidence="4 5">
    <name type="scientific">Bombardia bombarda</name>
    <dbReference type="NCBI Taxonomy" id="252184"/>
    <lineage>
        <taxon>Eukaryota</taxon>
        <taxon>Fungi</taxon>
        <taxon>Dikarya</taxon>
        <taxon>Ascomycota</taxon>
        <taxon>Pezizomycotina</taxon>
        <taxon>Sordariomycetes</taxon>
        <taxon>Sordariomycetidae</taxon>
        <taxon>Sordariales</taxon>
        <taxon>Lasiosphaeriaceae</taxon>
        <taxon>Bombardia</taxon>
    </lineage>
</organism>
<gene>
    <name evidence="4" type="ORF">B0T17DRAFT_537961</name>
</gene>
<dbReference type="AlphaFoldDB" id="A0AA40BYS9"/>
<feature type="compositionally biased region" description="Gly residues" evidence="2">
    <location>
        <begin position="465"/>
        <end position="485"/>
    </location>
</feature>
<reference evidence="4" key="1">
    <citation type="submission" date="2023-06" db="EMBL/GenBank/DDBJ databases">
        <title>Genome-scale phylogeny and comparative genomics of the fungal order Sordariales.</title>
        <authorList>
            <consortium name="Lawrence Berkeley National Laboratory"/>
            <person name="Hensen N."/>
            <person name="Bonometti L."/>
            <person name="Westerberg I."/>
            <person name="Brannstrom I.O."/>
            <person name="Guillou S."/>
            <person name="Cros-Aarteil S."/>
            <person name="Calhoun S."/>
            <person name="Haridas S."/>
            <person name="Kuo A."/>
            <person name="Mondo S."/>
            <person name="Pangilinan J."/>
            <person name="Riley R."/>
            <person name="LaButti K."/>
            <person name="Andreopoulos B."/>
            <person name="Lipzen A."/>
            <person name="Chen C."/>
            <person name="Yanf M."/>
            <person name="Daum C."/>
            <person name="Ng V."/>
            <person name="Clum A."/>
            <person name="Steindorff A."/>
            <person name="Ohm R."/>
            <person name="Martin F."/>
            <person name="Silar P."/>
            <person name="Natvig D."/>
            <person name="Lalanne C."/>
            <person name="Gautier V."/>
            <person name="Ament-velasquez S.L."/>
            <person name="Kruys A."/>
            <person name="Hutchinson M.I."/>
            <person name="Powell A.J."/>
            <person name="Barry K."/>
            <person name="Miller A.N."/>
            <person name="Grigoriev I.V."/>
            <person name="Debuchy R."/>
            <person name="Gladieux P."/>
            <person name="Thoren M.H."/>
            <person name="Johannesson H."/>
        </authorList>
    </citation>
    <scope>NUCLEOTIDE SEQUENCE</scope>
    <source>
        <strain evidence="4">SMH3391-2</strain>
    </source>
</reference>
<dbReference type="GO" id="GO:0008270">
    <property type="term" value="F:zinc ion binding"/>
    <property type="evidence" value="ECO:0007669"/>
    <property type="project" value="UniProtKB-KW"/>
</dbReference>
<feature type="compositionally biased region" description="Acidic residues" evidence="2">
    <location>
        <begin position="19"/>
        <end position="32"/>
    </location>
</feature>
<feature type="region of interest" description="Disordered" evidence="2">
    <location>
        <begin position="1"/>
        <end position="49"/>
    </location>
</feature>
<evidence type="ECO:0000259" key="3">
    <source>
        <dbReference type="PROSITE" id="PS50966"/>
    </source>
</evidence>
<name>A0AA40BYS9_9PEZI</name>
<dbReference type="Proteomes" id="UP001174934">
    <property type="component" value="Unassembled WGS sequence"/>
</dbReference>
<feature type="compositionally biased region" description="Low complexity" evidence="2">
    <location>
        <begin position="486"/>
        <end position="496"/>
    </location>
</feature>
<keyword evidence="1" id="KW-0862">Zinc</keyword>